<dbReference type="RefSeq" id="WP_406831761.1">
    <property type="nucleotide sequence ID" value="NZ_CP157483.1"/>
</dbReference>
<dbReference type="EMBL" id="CP157483">
    <property type="protein sequence ID" value="XBO44272.1"/>
    <property type="molecule type" value="Genomic_DNA"/>
</dbReference>
<dbReference type="AlphaFoldDB" id="A0AAU7JV24"/>
<evidence type="ECO:0000313" key="1">
    <source>
        <dbReference type="EMBL" id="XBO44272.1"/>
    </source>
</evidence>
<proteinExistence type="predicted"/>
<sequence length="172" mass="17779">MSLVAGDPASCSRVGGSLRQLATSLRTSSRAVAAAATDPELPVRGTVGARAHRRVRHLGDASSAAADELDRIGSALQDHAADLAEAVADVRGLTARAEAAGLQVRDGQVVPVWGVSGLADAPADAAREQHREALQSELHRLLAVLAARRHRLAASVSASSSVLADHAARLRR</sequence>
<accession>A0AAU7JV24</accession>
<gene>
    <name evidence="1" type="ORF">ABEG17_02795</name>
</gene>
<name>A0AAU7JV24_9MICO</name>
<reference evidence="1" key="1">
    <citation type="submission" date="2024-05" db="EMBL/GenBank/DDBJ databases">
        <authorList>
            <person name="Kim S."/>
            <person name="Heo J."/>
            <person name="Choi H."/>
            <person name="Choi Y."/>
            <person name="Kwon S.-W."/>
            <person name="Kim Y."/>
        </authorList>
    </citation>
    <scope>NUCLEOTIDE SEQUENCE</scope>
    <source>
        <strain evidence="1">KACC 23699</strain>
    </source>
</reference>
<organism evidence="1">
    <name type="scientific">Pedococcus sp. KACC 23699</name>
    <dbReference type="NCBI Taxonomy" id="3149228"/>
    <lineage>
        <taxon>Bacteria</taxon>
        <taxon>Bacillati</taxon>
        <taxon>Actinomycetota</taxon>
        <taxon>Actinomycetes</taxon>
        <taxon>Micrococcales</taxon>
        <taxon>Intrasporangiaceae</taxon>
        <taxon>Pedococcus</taxon>
    </lineage>
</organism>
<protein>
    <submittedName>
        <fullName evidence="1">Uncharacterized protein</fullName>
    </submittedName>
</protein>